<keyword evidence="6 12" id="KW-0032">Aminotransferase</keyword>
<evidence type="ECO:0000256" key="8">
    <source>
        <dbReference type="ARBA" id="ARBA00022898"/>
    </source>
</evidence>
<evidence type="ECO:0000256" key="12">
    <source>
        <dbReference type="RuleBase" id="RU364094"/>
    </source>
</evidence>
<gene>
    <name evidence="12" type="primary">ilvE</name>
    <name evidence="13" type="ORF">HH304_03245</name>
</gene>
<dbReference type="FunFam" id="3.20.10.10:FF:000002">
    <property type="entry name" value="D-alanine aminotransferase"/>
    <property type="match status" value="1"/>
</dbReference>
<comment type="catalytic activity">
    <reaction evidence="11 12">
        <text>L-leucine + 2-oxoglutarate = 4-methyl-2-oxopentanoate + L-glutamate</text>
        <dbReference type="Rhea" id="RHEA:18321"/>
        <dbReference type="ChEBI" id="CHEBI:16810"/>
        <dbReference type="ChEBI" id="CHEBI:17865"/>
        <dbReference type="ChEBI" id="CHEBI:29985"/>
        <dbReference type="ChEBI" id="CHEBI:57427"/>
        <dbReference type="EC" id="2.6.1.42"/>
    </reaction>
</comment>
<keyword evidence="8 12" id="KW-0663">Pyridoxal phosphate</keyword>
<dbReference type="Gene3D" id="3.30.470.10">
    <property type="match status" value="1"/>
</dbReference>
<evidence type="ECO:0000256" key="1">
    <source>
        <dbReference type="ARBA" id="ARBA00001933"/>
    </source>
</evidence>
<dbReference type="GO" id="GO:0004084">
    <property type="term" value="F:branched-chain-amino-acid transaminase activity"/>
    <property type="evidence" value="ECO:0007669"/>
    <property type="project" value="UniProtKB-EC"/>
</dbReference>
<protein>
    <recommendedName>
        <fullName evidence="12">Branched-chain-amino-acid aminotransferase</fullName>
        <shortName evidence="12">BCAT</shortName>
        <ecNumber evidence="12">2.6.1.42</ecNumber>
    </recommendedName>
</protein>
<evidence type="ECO:0000256" key="6">
    <source>
        <dbReference type="ARBA" id="ARBA00022576"/>
    </source>
</evidence>
<dbReference type="InterPro" id="IPR001544">
    <property type="entry name" value="Aminotrans_IV"/>
</dbReference>
<dbReference type="EMBL" id="JABBNU010000002">
    <property type="protein sequence ID" value="NMM47399.1"/>
    <property type="molecule type" value="Genomic_DNA"/>
</dbReference>
<comment type="pathway">
    <text evidence="3 12">Amino-acid biosynthesis; L-valine biosynthesis; L-valine from pyruvate: step 4/4.</text>
</comment>
<keyword evidence="12" id="KW-0100">Branched-chain amino acid biosynthesis</keyword>
<dbReference type="InterPro" id="IPR050571">
    <property type="entry name" value="Class-IV_PLP-Dep_Aminotrnsfr"/>
</dbReference>
<dbReference type="InterPro" id="IPR005785">
    <property type="entry name" value="B_amino_transI"/>
</dbReference>
<name>A0A848IZH6_9BACT</name>
<evidence type="ECO:0000256" key="5">
    <source>
        <dbReference type="ARBA" id="ARBA00009320"/>
    </source>
</evidence>
<comment type="catalytic activity">
    <reaction evidence="9 12">
        <text>L-valine + 2-oxoglutarate = 3-methyl-2-oxobutanoate + L-glutamate</text>
        <dbReference type="Rhea" id="RHEA:24813"/>
        <dbReference type="ChEBI" id="CHEBI:11851"/>
        <dbReference type="ChEBI" id="CHEBI:16810"/>
        <dbReference type="ChEBI" id="CHEBI:29985"/>
        <dbReference type="ChEBI" id="CHEBI:57762"/>
        <dbReference type="EC" id="2.6.1.42"/>
    </reaction>
</comment>
<comment type="cofactor">
    <cofactor evidence="1 12">
        <name>pyridoxal 5'-phosphate</name>
        <dbReference type="ChEBI" id="CHEBI:597326"/>
    </cofactor>
</comment>
<accession>A0A848IZH6</accession>
<dbReference type="Pfam" id="PF01063">
    <property type="entry name" value="Aminotran_4"/>
    <property type="match status" value="1"/>
</dbReference>
<evidence type="ECO:0000256" key="9">
    <source>
        <dbReference type="ARBA" id="ARBA00048212"/>
    </source>
</evidence>
<organism evidence="13 14">
    <name type="scientific">Marinigracilibium pacificum</name>
    <dbReference type="NCBI Taxonomy" id="2729599"/>
    <lineage>
        <taxon>Bacteria</taxon>
        <taxon>Pseudomonadati</taxon>
        <taxon>Bacteroidota</taxon>
        <taxon>Cytophagia</taxon>
        <taxon>Cytophagales</taxon>
        <taxon>Flammeovirgaceae</taxon>
        <taxon>Marinigracilibium</taxon>
    </lineage>
</organism>
<dbReference type="PANTHER" id="PTHR42743">
    <property type="entry name" value="AMINO-ACID AMINOTRANSFERASE"/>
    <property type="match status" value="1"/>
</dbReference>
<comment type="similarity">
    <text evidence="5 12">Belongs to the class-IV pyridoxal-phosphate-dependent aminotransferase family.</text>
</comment>
<comment type="function">
    <text evidence="12">Acts on leucine, isoleucine and valine.</text>
</comment>
<dbReference type="UniPathway" id="UPA00048">
    <property type="reaction ID" value="UER00073"/>
</dbReference>
<evidence type="ECO:0000256" key="11">
    <source>
        <dbReference type="ARBA" id="ARBA00049229"/>
    </source>
</evidence>
<dbReference type="Proteomes" id="UP000559010">
    <property type="component" value="Unassembled WGS sequence"/>
</dbReference>
<dbReference type="GO" id="GO:0009098">
    <property type="term" value="P:L-leucine biosynthetic process"/>
    <property type="evidence" value="ECO:0007669"/>
    <property type="project" value="UniProtKB-UniPathway"/>
</dbReference>
<dbReference type="GO" id="GO:0009099">
    <property type="term" value="P:L-valine biosynthetic process"/>
    <property type="evidence" value="ECO:0007669"/>
    <property type="project" value="UniProtKB-UniPathway"/>
</dbReference>
<dbReference type="SUPFAM" id="SSF56752">
    <property type="entry name" value="D-aminoacid aminotransferase-like PLP-dependent enzymes"/>
    <property type="match status" value="1"/>
</dbReference>
<dbReference type="InterPro" id="IPR043132">
    <property type="entry name" value="BCAT-like_C"/>
</dbReference>
<evidence type="ECO:0000256" key="2">
    <source>
        <dbReference type="ARBA" id="ARBA00004824"/>
    </source>
</evidence>
<comment type="pathway">
    <text evidence="2 12">Amino-acid biosynthesis; L-isoleucine biosynthesis; L-isoleucine from 2-oxobutanoate: step 4/4.</text>
</comment>
<dbReference type="RefSeq" id="WP_169678026.1">
    <property type="nucleotide sequence ID" value="NZ_JABBNU010000002.1"/>
</dbReference>
<dbReference type="GO" id="GO:0005829">
    <property type="term" value="C:cytosol"/>
    <property type="evidence" value="ECO:0007669"/>
    <property type="project" value="TreeGrafter"/>
</dbReference>
<evidence type="ECO:0000256" key="10">
    <source>
        <dbReference type="ARBA" id="ARBA00048798"/>
    </source>
</evidence>
<dbReference type="NCBIfam" id="TIGR01122">
    <property type="entry name" value="ilvE_I"/>
    <property type="match status" value="1"/>
</dbReference>
<dbReference type="PANTHER" id="PTHR42743:SF11">
    <property type="entry name" value="AMINODEOXYCHORISMATE LYASE"/>
    <property type="match status" value="1"/>
</dbReference>
<proteinExistence type="inferred from homology"/>
<dbReference type="InterPro" id="IPR036038">
    <property type="entry name" value="Aminotransferase-like"/>
</dbReference>
<dbReference type="InterPro" id="IPR043131">
    <property type="entry name" value="BCAT-like_N"/>
</dbReference>
<dbReference type="Gene3D" id="3.20.10.10">
    <property type="entry name" value="D-amino Acid Aminotransferase, subunit A, domain 2"/>
    <property type="match status" value="1"/>
</dbReference>
<reference evidence="13 14" key="1">
    <citation type="submission" date="2020-04" db="EMBL/GenBank/DDBJ databases">
        <title>Flammeovirgaceae bacterium KN852 isolated from deep sea.</title>
        <authorList>
            <person name="Zhang D.-C."/>
        </authorList>
    </citation>
    <scope>NUCLEOTIDE SEQUENCE [LARGE SCALE GENOMIC DNA]</scope>
    <source>
        <strain evidence="13 14">KN852</strain>
    </source>
</reference>
<evidence type="ECO:0000313" key="13">
    <source>
        <dbReference type="EMBL" id="NMM47399.1"/>
    </source>
</evidence>
<comment type="pathway">
    <text evidence="4 12">Amino-acid biosynthesis; L-leucine biosynthesis; L-leucine from 3-methyl-2-oxobutanoate: step 4/4.</text>
</comment>
<evidence type="ECO:0000256" key="4">
    <source>
        <dbReference type="ARBA" id="ARBA00005072"/>
    </source>
</evidence>
<evidence type="ECO:0000313" key="14">
    <source>
        <dbReference type="Proteomes" id="UP000559010"/>
    </source>
</evidence>
<dbReference type="UniPathway" id="UPA00047">
    <property type="reaction ID" value="UER00058"/>
</dbReference>
<keyword evidence="12" id="KW-0028">Amino-acid biosynthesis</keyword>
<dbReference type="EC" id="2.6.1.42" evidence="12"/>
<sequence length="296" mass="33785">MYFSKKSIVLFDGEWRKAADAEVSLYNQTMHYGLGVFEGMRAYKTDEGPKIFKPNRHFERLINSAKKHRLNLPFSENELTELAYELLKKNNLQNAYIRPLVYAGPYMGLRTAPAAHFLMAAWEWNNYLGEDPLDIHISKYEKLNPAGAHIESKVVGNYVNSILASNDARDRGFDEALMLDMNGFIAQGPAANFFYEKDEVLYTPKKGYIMPGITRQTIIDLANETGFKIVEKDIKPEEVLDADSAFFTGTAIEVTGIKSIEGKKMHIPWEESIGYSLFLMYRRKVTKDHLTAFNLV</sequence>
<keyword evidence="7 12" id="KW-0808">Transferase</keyword>
<comment type="caution">
    <text evidence="13">The sequence shown here is derived from an EMBL/GenBank/DDBJ whole genome shotgun (WGS) entry which is preliminary data.</text>
</comment>
<comment type="catalytic activity">
    <reaction evidence="10 12">
        <text>L-isoleucine + 2-oxoglutarate = (S)-3-methyl-2-oxopentanoate + L-glutamate</text>
        <dbReference type="Rhea" id="RHEA:24801"/>
        <dbReference type="ChEBI" id="CHEBI:16810"/>
        <dbReference type="ChEBI" id="CHEBI:29985"/>
        <dbReference type="ChEBI" id="CHEBI:35146"/>
        <dbReference type="ChEBI" id="CHEBI:58045"/>
        <dbReference type="EC" id="2.6.1.42"/>
    </reaction>
</comment>
<dbReference type="UniPathway" id="UPA00049">
    <property type="reaction ID" value="UER00062"/>
</dbReference>
<dbReference type="AlphaFoldDB" id="A0A848IZH6"/>
<evidence type="ECO:0000256" key="7">
    <source>
        <dbReference type="ARBA" id="ARBA00022679"/>
    </source>
</evidence>
<dbReference type="NCBIfam" id="NF005146">
    <property type="entry name" value="PRK06606.1"/>
    <property type="match status" value="1"/>
</dbReference>
<dbReference type="GO" id="GO:0009097">
    <property type="term" value="P:isoleucine biosynthetic process"/>
    <property type="evidence" value="ECO:0007669"/>
    <property type="project" value="UniProtKB-UniPathway"/>
</dbReference>
<keyword evidence="14" id="KW-1185">Reference proteome</keyword>
<evidence type="ECO:0000256" key="3">
    <source>
        <dbReference type="ARBA" id="ARBA00004931"/>
    </source>
</evidence>